<organism evidence="10 11">
    <name type="scientific">Floricoccus tropicus</name>
    <dbReference type="NCBI Taxonomy" id="1859473"/>
    <lineage>
        <taxon>Bacteria</taxon>
        <taxon>Bacillati</taxon>
        <taxon>Bacillota</taxon>
        <taxon>Bacilli</taxon>
        <taxon>Lactobacillales</taxon>
        <taxon>Streptococcaceae</taxon>
        <taxon>Floricoccus</taxon>
    </lineage>
</organism>
<comment type="catalytic activity">
    <reaction evidence="6 8">
        <text>dCMP + ATP = dCDP + ADP</text>
        <dbReference type="Rhea" id="RHEA:25094"/>
        <dbReference type="ChEBI" id="CHEBI:30616"/>
        <dbReference type="ChEBI" id="CHEBI:57566"/>
        <dbReference type="ChEBI" id="CHEBI:58593"/>
        <dbReference type="ChEBI" id="CHEBI:456216"/>
        <dbReference type="EC" id="2.7.4.25"/>
    </reaction>
</comment>
<dbReference type="GO" id="GO:0036431">
    <property type="term" value="F:dCMP kinase activity"/>
    <property type="evidence" value="ECO:0007669"/>
    <property type="project" value="InterPro"/>
</dbReference>
<keyword evidence="4 8" id="KW-0418">Kinase</keyword>
<keyword evidence="11" id="KW-1185">Reference proteome</keyword>
<name>A0A1E8GST7_9LACT</name>
<evidence type="ECO:0000256" key="5">
    <source>
        <dbReference type="ARBA" id="ARBA00022840"/>
    </source>
</evidence>
<dbReference type="GO" id="GO:0036430">
    <property type="term" value="F:CMP kinase activity"/>
    <property type="evidence" value="ECO:0007669"/>
    <property type="project" value="RHEA"/>
</dbReference>
<evidence type="ECO:0000256" key="7">
    <source>
        <dbReference type="ARBA" id="ARBA00048478"/>
    </source>
</evidence>
<dbReference type="STRING" id="1859473.BG261_01235"/>
<keyword evidence="3 8" id="KW-0547">Nucleotide-binding</keyword>
<feature type="binding site" evidence="8">
    <location>
        <begin position="10"/>
        <end position="18"/>
    </location>
    <ligand>
        <name>ATP</name>
        <dbReference type="ChEBI" id="CHEBI:30616"/>
    </ligand>
</feature>
<dbReference type="InterPro" id="IPR011994">
    <property type="entry name" value="Cytidylate_kinase_dom"/>
</dbReference>
<evidence type="ECO:0000313" key="11">
    <source>
        <dbReference type="Proteomes" id="UP000178622"/>
    </source>
</evidence>
<sequence>MTDIRIAIDGPASSGKSTVAKIIAQDMGLIYLDTGAMYRAVTYLALNNSLEQEEDIIELVQENPISFGIDSDGKQLVYLGEVDVSGAIRQKDVTSNVSRISAMPKIREYLVDAQRFIASHGGIVMDGRDIGTVVLPDAELKIFLVASVDERAERRHKQNQEMNIESNLEILKVEIAERDHKDSTRKTSPLVQAEDAIYLDTTGMSIDEVVNFIEDKANELIK</sequence>
<dbReference type="Gene3D" id="3.40.50.300">
    <property type="entry name" value="P-loop containing nucleotide triphosphate hydrolases"/>
    <property type="match status" value="1"/>
</dbReference>
<evidence type="ECO:0000259" key="9">
    <source>
        <dbReference type="Pfam" id="PF02224"/>
    </source>
</evidence>
<evidence type="ECO:0000256" key="3">
    <source>
        <dbReference type="ARBA" id="ARBA00022741"/>
    </source>
</evidence>
<dbReference type="OrthoDB" id="9807434at2"/>
<keyword evidence="2 8" id="KW-0808">Transferase</keyword>
<gene>
    <name evidence="8" type="primary">cmk</name>
    <name evidence="10" type="ORF">BG261_01235</name>
</gene>
<reference evidence="11" key="1">
    <citation type="submission" date="2016-09" db="EMBL/GenBank/DDBJ databases">
        <title>Draft genome sequence of a novel species of the family Streptococcaceae isolated from flowers.</title>
        <authorList>
            <person name="Chuah L.-O."/>
            <person name="Yap K.-P."/>
            <person name="Thong K.L."/>
            <person name="Liong M.T."/>
            <person name="Ahmad R."/>
            <person name="Rusul G."/>
        </authorList>
    </citation>
    <scope>NUCLEOTIDE SEQUENCE [LARGE SCALE GENOMIC DNA]</scope>
    <source>
        <strain evidence="11">DF1</strain>
    </source>
</reference>
<dbReference type="GO" id="GO:0015949">
    <property type="term" value="P:nucleobase-containing small molecule interconversion"/>
    <property type="evidence" value="ECO:0007669"/>
    <property type="project" value="TreeGrafter"/>
</dbReference>
<comment type="caution">
    <text evidence="10">The sequence shown here is derived from an EMBL/GenBank/DDBJ whole genome shotgun (WGS) entry which is preliminary data.</text>
</comment>
<evidence type="ECO:0000256" key="2">
    <source>
        <dbReference type="ARBA" id="ARBA00022679"/>
    </source>
</evidence>
<protein>
    <recommendedName>
        <fullName evidence="8">Cytidylate kinase</fullName>
        <shortName evidence="8">CK</shortName>
        <ecNumber evidence="8">2.7.4.25</ecNumber>
    </recommendedName>
    <alternativeName>
        <fullName evidence="8">Cytidine monophosphate kinase</fullName>
        <shortName evidence="8">CMP kinase</shortName>
    </alternativeName>
</protein>
<comment type="similarity">
    <text evidence="1 8">Belongs to the cytidylate kinase family. Type 1 subfamily.</text>
</comment>
<accession>A0A1E8GST7</accession>
<dbReference type="HAMAP" id="MF_00238">
    <property type="entry name" value="Cytidyl_kinase_type1"/>
    <property type="match status" value="1"/>
</dbReference>
<evidence type="ECO:0000256" key="4">
    <source>
        <dbReference type="ARBA" id="ARBA00022777"/>
    </source>
</evidence>
<dbReference type="GO" id="GO:0005829">
    <property type="term" value="C:cytosol"/>
    <property type="evidence" value="ECO:0007669"/>
    <property type="project" value="TreeGrafter"/>
</dbReference>
<dbReference type="GO" id="GO:0006220">
    <property type="term" value="P:pyrimidine nucleotide metabolic process"/>
    <property type="evidence" value="ECO:0007669"/>
    <property type="project" value="UniProtKB-UniRule"/>
</dbReference>
<dbReference type="InterPro" id="IPR027417">
    <property type="entry name" value="P-loop_NTPase"/>
</dbReference>
<dbReference type="NCBIfam" id="TIGR00017">
    <property type="entry name" value="cmk"/>
    <property type="match status" value="1"/>
</dbReference>
<keyword evidence="5 8" id="KW-0067">ATP-binding</keyword>
<comment type="catalytic activity">
    <reaction evidence="7 8">
        <text>CMP + ATP = CDP + ADP</text>
        <dbReference type="Rhea" id="RHEA:11600"/>
        <dbReference type="ChEBI" id="CHEBI:30616"/>
        <dbReference type="ChEBI" id="CHEBI:58069"/>
        <dbReference type="ChEBI" id="CHEBI:60377"/>
        <dbReference type="ChEBI" id="CHEBI:456216"/>
        <dbReference type="EC" id="2.7.4.25"/>
    </reaction>
</comment>
<dbReference type="RefSeq" id="WP_070791367.1">
    <property type="nucleotide sequence ID" value="NZ_MKIR01000001.1"/>
</dbReference>
<keyword evidence="8" id="KW-0963">Cytoplasm</keyword>
<dbReference type="CDD" id="cd02020">
    <property type="entry name" value="CMPK"/>
    <property type="match status" value="1"/>
</dbReference>
<dbReference type="PANTHER" id="PTHR21299">
    <property type="entry name" value="CYTIDYLATE KINASE/PANTOATE-BETA-ALANINE LIGASE"/>
    <property type="match status" value="1"/>
</dbReference>
<evidence type="ECO:0000256" key="6">
    <source>
        <dbReference type="ARBA" id="ARBA00047615"/>
    </source>
</evidence>
<dbReference type="AlphaFoldDB" id="A0A1E8GST7"/>
<dbReference type="InterPro" id="IPR003136">
    <property type="entry name" value="Cytidylate_kin"/>
</dbReference>
<proteinExistence type="inferred from homology"/>
<dbReference type="EMBL" id="MKIR01000001">
    <property type="protein sequence ID" value="OFI50528.1"/>
    <property type="molecule type" value="Genomic_DNA"/>
</dbReference>
<dbReference type="Pfam" id="PF02224">
    <property type="entry name" value="Cytidylate_kin"/>
    <property type="match status" value="1"/>
</dbReference>
<dbReference type="PANTHER" id="PTHR21299:SF2">
    <property type="entry name" value="CYTIDYLATE KINASE"/>
    <property type="match status" value="1"/>
</dbReference>
<evidence type="ECO:0000313" key="10">
    <source>
        <dbReference type="EMBL" id="OFI50528.1"/>
    </source>
</evidence>
<dbReference type="GO" id="GO:0005524">
    <property type="term" value="F:ATP binding"/>
    <property type="evidence" value="ECO:0007669"/>
    <property type="project" value="UniProtKB-UniRule"/>
</dbReference>
<dbReference type="SUPFAM" id="SSF52540">
    <property type="entry name" value="P-loop containing nucleoside triphosphate hydrolases"/>
    <property type="match status" value="1"/>
</dbReference>
<dbReference type="Proteomes" id="UP000178622">
    <property type="component" value="Unassembled WGS sequence"/>
</dbReference>
<evidence type="ECO:0000256" key="1">
    <source>
        <dbReference type="ARBA" id="ARBA00009427"/>
    </source>
</evidence>
<feature type="domain" description="Cytidylate kinase" evidence="9">
    <location>
        <begin position="6"/>
        <end position="217"/>
    </location>
</feature>
<dbReference type="EC" id="2.7.4.25" evidence="8"/>
<evidence type="ECO:0000256" key="8">
    <source>
        <dbReference type="HAMAP-Rule" id="MF_00238"/>
    </source>
</evidence>
<comment type="subcellular location">
    <subcellularLocation>
        <location evidence="8">Cytoplasm</location>
    </subcellularLocation>
</comment>